<dbReference type="InterPro" id="IPR029068">
    <property type="entry name" value="Glyas_Bleomycin-R_OHBP_Dase"/>
</dbReference>
<evidence type="ECO:0000313" key="3">
    <source>
        <dbReference type="Proteomes" id="UP001157034"/>
    </source>
</evidence>
<dbReference type="SUPFAM" id="SSF54593">
    <property type="entry name" value="Glyoxalase/Bleomycin resistance protein/Dihydroxybiphenyl dioxygenase"/>
    <property type="match status" value="1"/>
</dbReference>
<protein>
    <recommendedName>
        <fullName evidence="1">Glyoxalase-like domain-containing protein</fullName>
    </recommendedName>
</protein>
<evidence type="ECO:0000259" key="1">
    <source>
        <dbReference type="Pfam" id="PF18029"/>
    </source>
</evidence>
<feature type="domain" description="Glyoxalase-like" evidence="1">
    <location>
        <begin position="14"/>
        <end position="100"/>
    </location>
</feature>
<dbReference type="Pfam" id="PF18029">
    <property type="entry name" value="Glyoxalase_6"/>
    <property type="match status" value="1"/>
</dbReference>
<dbReference type="PANTHER" id="PTHR35908">
    <property type="entry name" value="HYPOTHETICAL FUSION PROTEIN"/>
    <property type="match status" value="1"/>
</dbReference>
<dbReference type="Gene3D" id="3.10.180.10">
    <property type="entry name" value="2,3-Dihydroxybiphenyl 1,2-Dioxygenase, domain 1"/>
    <property type="match status" value="1"/>
</dbReference>
<evidence type="ECO:0000313" key="2">
    <source>
        <dbReference type="EMBL" id="GMA96874.1"/>
    </source>
</evidence>
<keyword evidence="3" id="KW-1185">Reference proteome</keyword>
<comment type="caution">
    <text evidence="2">The sequence shown here is derived from an EMBL/GenBank/DDBJ whole genome shotgun (WGS) entry which is preliminary data.</text>
</comment>
<dbReference type="EMBL" id="BSVB01000001">
    <property type="protein sequence ID" value="GMA96874.1"/>
    <property type="molecule type" value="Genomic_DNA"/>
</dbReference>
<dbReference type="Proteomes" id="UP001157034">
    <property type="component" value="Unassembled WGS sequence"/>
</dbReference>
<accession>A0ABQ6KDW4</accession>
<dbReference type="InterPro" id="IPR041581">
    <property type="entry name" value="Glyoxalase_6"/>
</dbReference>
<dbReference type="PANTHER" id="PTHR35908:SF1">
    <property type="entry name" value="CONSERVED PROTEIN"/>
    <property type="match status" value="1"/>
</dbReference>
<sequence length="101" mass="11511">MATRGLSREDVEKRSMVEDPEGCGPRLYFHHAAGPKEGRNRIHLDVNLGSQHRDLAELEAEKDRLVGLGATVVRLVDQRWGEAHEQYFQLQDPEGNEFCLQ</sequence>
<gene>
    <name evidence="2" type="ORF">GCM10025881_36980</name>
</gene>
<proteinExistence type="predicted"/>
<name>A0ABQ6KDW4_9MICO</name>
<dbReference type="RefSeq" id="WP_284255364.1">
    <property type="nucleotide sequence ID" value="NZ_BSVB01000001.1"/>
</dbReference>
<organism evidence="2 3">
    <name type="scientific">Pseudolysinimonas kribbensis</name>
    <dbReference type="NCBI Taxonomy" id="433641"/>
    <lineage>
        <taxon>Bacteria</taxon>
        <taxon>Bacillati</taxon>
        <taxon>Actinomycetota</taxon>
        <taxon>Actinomycetes</taxon>
        <taxon>Micrococcales</taxon>
        <taxon>Microbacteriaceae</taxon>
        <taxon>Pseudolysinimonas</taxon>
    </lineage>
</organism>
<reference evidence="3" key="1">
    <citation type="journal article" date="2019" name="Int. J. Syst. Evol. Microbiol.">
        <title>The Global Catalogue of Microorganisms (GCM) 10K type strain sequencing project: providing services to taxonomists for standard genome sequencing and annotation.</title>
        <authorList>
            <consortium name="The Broad Institute Genomics Platform"/>
            <consortium name="The Broad Institute Genome Sequencing Center for Infectious Disease"/>
            <person name="Wu L."/>
            <person name="Ma J."/>
        </authorList>
    </citation>
    <scope>NUCLEOTIDE SEQUENCE [LARGE SCALE GENOMIC DNA]</scope>
    <source>
        <strain evidence="3">NBRC 108894</strain>
    </source>
</reference>